<organism evidence="2 3">
    <name type="scientific">Phialocephala subalpina</name>
    <dbReference type="NCBI Taxonomy" id="576137"/>
    <lineage>
        <taxon>Eukaryota</taxon>
        <taxon>Fungi</taxon>
        <taxon>Dikarya</taxon>
        <taxon>Ascomycota</taxon>
        <taxon>Pezizomycotina</taxon>
        <taxon>Leotiomycetes</taxon>
        <taxon>Helotiales</taxon>
        <taxon>Mollisiaceae</taxon>
        <taxon>Phialocephala</taxon>
        <taxon>Phialocephala fortinii species complex</taxon>
    </lineage>
</organism>
<reference evidence="2 3" key="1">
    <citation type="submission" date="2016-03" db="EMBL/GenBank/DDBJ databases">
        <authorList>
            <person name="Ploux O."/>
        </authorList>
    </citation>
    <scope>NUCLEOTIDE SEQUENCE [LARGE SCALE GENOMIC DNA]</scope>
    <source>
        <strain evidence="2 3">UAMH 11012</strain>
    </source>
</reference>
<dbReference type="EMBL" id="FJOG01000025">
    <property type="protein sequence ID" value="CZR64159.1"/>
    <property type="molecule type" value="Genomic_DNA"/>
</dbReference>
<evidence type="ECO:0000313" key="3">
    <source>
        <dbReference type="Proteomes" id="UP000184330"/>
    </source>
</evidence>
<keyword evidence="3" id="KW-1185">Reference proteome</keyword>
<proteinExistence type="predicted"/>
<dbReference type="Proteomes" id="UP000184330">
    <property type="component" value="Unassembled WGS sequence"/>
</dbReference>
<dbReference type="PANTHER" id="PTHR24148:SF73">
    <property type="entry name" value="HET DOMAIN PROTEIN (AFU_ORTHOLOGUE AFUA_8G01020)"/>
    <property type="match status" value="1"/>
</dbReference>
<accession>A0A1L7XGI1</accession>
<evidence type="ECO:0000259" key="1">
    <source>
        <dbReference type="Pfam" id="PF06985"/>
    </source>
</evidence>
<dbReference type="Pfam" id="PF06985">
    <property type="entry name" value="HET"/>
    <property type="match status" value="1"/>
</dbReference>
<name>A0A1L7XGI1_9HELO</name>
<sequence length="714" mass="80819">MAVPQRFSLNALPGQIAQLDQRIQRIESALDQILQRLSMPKLEALSLPKEPEKVVEMPKTGPYIYKPLDASKNEIRILMLHSSIKDDNEPVRATLQHVAMEDDVNPGAIARMAPALRLFKALSYTWGDASKKVNITLDGHQCPVTENLFAALKNVRNSNKAAIAANAHTGKGVVSCWWIDAICINQDDVLERNSQVAMMTMIYKRSHGVHVWLGDADEDSDMAMDLIEKIAKYRPVGPGDKEIVYPDCNMEEKVKHWKALTRLFQRPWWNRVWIRQEVAVPRFATVQCGAKTGQLEQICNVAGILNTLNEQLGYQPTQLQLEGYNVDRSASTSGRLRISCYLRATMLQELRHDLGRGMTVKYGDLTDLLFHTRSCQSTDPRDKVFSVLGLVDPTMYGVKPDYRITLDQALKTVARAVITKKQSLDILSGSQNAEGENGLPTWVPNLTEEWRARPLKTKVLYSPGVPDEPDFTFEAENDSVLRANGRTVSFIAAVCDDVVTANATTDQLDTLYRNWKAFIFAMVNHIQLDWDGKRDFRDLTEKQPDRKWLEFLSLGAENGHWLRFAEDGSGRLLPEKGAAAENAFMNQKMVNSLLLPKADDEEAIKVNPYKKYHQNLRKHGIGRRLSYTFDGSVGLVPNDARVGDQVCVFSNTYYPFVLRKVENDKHVVIGEACKYSAFILFRQKCPISGRTFRCRESWDQSRTLIKKIRVEETG</sequence>
<dbReference type="InterPro" id="IPR010730">
    <property type="entry name" value="HET"/>
</dbReference>
<gene>
    <name evidence="2" type="ORF">PAC_14056</name>
</gene>
<dbReference type="OrthoDB" id="194358at2759"/>
<evidence type="ECO:0000313" key="2">
    <source>
        <dbReference type="EMBL" id="CZR64159.1"/>
    </source>
</evidence>
<feature type="domain" description="Heterokaryon incompatibility" evidence="1">
    <location>
        <begin position="119"/>
        <end position="277"/>
    </location>
</feature>
<dbReference type="Pfam" id="PF26639">
    <property type="entry name" value="Het-6_barrel"/>
    <property type="match status" value="1"/>
</dbReference>
<dbReference type="STRING" id="576137.A0A1L7XGI1"/>
<dbReference type="PANTHER" id="PTHR24148">
    <property type="entry name" value="ANKYRIN REPEAT DOMAIN-CONTAINING PROTEIN 39 HOMOLOG-RELATED"/>
    <property type="match status" value="1"/>
</dbReference>
<protein>
    <recommendedName>
        <fullName evidence="1">Heterokaryon incompatibility domain-containing protein</fullName>
    </recommendedName>
</protein>
<dbReference type="InterPro" id="IPR052895">
    <property type="entry name" value="HetReg/Transcr_Mod"/>
</dbReference>
<dbReference type="AlphaFoldDB" id="A0A1L7XGI1"/>